<sequence>MTREKLTRQQLEEYFDRLCVPQSVRKYDVSLASDASKMAFLQLLQKHQLAKIPWENLTQHYSWHGLICVSVPHLFTKITQNTGRGGYCMEANYLFHVVLYSLGFDTNMLGARIYRGSGYGGWTHNVNVVRFGTQRYLLDGGYGPRGPVRPIPLEHETESGQILPAQSKLVYGRISDNLDSSQRLWIYHYRKTPQAQWTPQYCFSDLEFIPADIEAMNFEPSLNRRTFFTHKVVVSRFTTDGENDTGISPRSPGRDAVGEEVNGSLTIDHDVLRWRKRGGEKVEIRLRSEQERVLALEQYFGIVLSAGEQREIMGTAAQIGSGTVGLEESDDLE</sequence>
<dbReference type="PANTHER" id="PTHR11786">
    <property type="entry name" value="N-HYDROXYARYLAMINE O-ACETYLTRANSFERASE"/>
    <property type="match status" value="1"/>
</dbReference>
<dbReference type="InterPro" id="IPR001447">
    <property type="entry name" value="Arylamine_N-AcTrfase"/>
</dbReference>
<proteinExistence type="inferred from homology"/>
<dbReference type="OrthoDB" id="10260017at2759"/>
<evidence type="ECO:0000313" key="3">
    <source>
        <dbReference type="EMBL" id="KAF2108875.1"/>
    </source>
</evidence>
<comment type="similarity">
    <text evidence="1">Belongs to the arylamine N-acetyltransferase family.</text>
</comment>
<protein>
    <submittedName>
        <fullName evidence="3">Uncharacterized protein</fullName>
    </submittedName>
</protein>
<reference evidence="3" key="1">
    <citation type="journal article" date="2020" name="Stud. Mycol.">
        <title>101 Dothideomycetes genomes: a test case for predicting lifestyles and emergence of pathogens.</title>
        <authorList>
            <person name="Haridas S."/>
            <person name="Albert R."/>
            <person name="Binder M."/>
            <person name="Bloem J."/>
            <person name="Labutti K."/>
            <person name="Salamov A."/>
            <person name="Andreopoulos B."/>
            <person name="Baker S."/>
            <person name="Barry K."/>
            <person name="Bills G."/>
            <person name="Bluhm B."/>
            <person name="Cannon C."/>
            <person name="Castanera R."/>
            <person name="Culley D."/>
            <person name="Daum C."/>
            <person name="Ezra D."/>
            <person name="Gonzalez J."/>
            <person name="Henrissat B."/>
            <person name="Kuo A."/>
            <person name="Liang C."/>
            <person name="Lipzen A."/>
            <person name="Lutzoni F."/>
            <person name="Magnuson J."/>
            <person name="Mondo S."/>
            <person name="Nolan M."/>
            <person name="Ohm R."/>
            <person name="Pangilinan J."/>
            <person name="Park H.-J."/>
            <person name="Ramirez L."/>
            <person name="Alfaro M."/>
            <person name="Sun H."/>
            <person name="Tritt A."/>
            <person name="Yoshinaga Y."/>
            <person name="Zwiers L.-H."/>
            <person name="Turgeon B."/>
            <person name="Goodwin S."/>
            <person name="Spatafora J."/>
            <person name="Crous P."/>
            <person name="Grigoriev I."/>
        </authorList>
    </citation>
    <scope>NUCLEOTIDE SEQUENCE</scope>
    <source>
        <strain evidence="3">CBS 627.86</strain>
    </source>
</reference>
<accession>A0A6A5YP38</accession>
<organism evidence="3 4">
    <name type="scientific">Lophiotrema nucula</name>
    <dbReference type="NCBI Taxonomy" id="690887"/>
    <lineage>
        <taxon>Eukaryota</taxon>
        <taxon>Fungi</taxon>
        <taxon>Dikarya</taxon>
        <taxon>Ascomycota</taxon>
        <taxon>Pezizomycotina</taxon>
        <taxon>Dothideomycetes</taxon>
        <taxon>Pleosporomycetidae</taxon>
        <taxon>Pleosporales</taxon>
        <taxon>Lophiotremataceae</taxon>
        <taxon>Lophiotrema</taxon>
    </lineage>
</organism>
<dbReference type="InterPro" id="IPR038765">
    <property type="entry name" value="Papain-like_cys_pep_sf"/>
</dbReference>
<dbReference type="Gene3D" id="3.30.2140.20">
    <property type="match status" value="1"/>
</dbReference>
<gene>
    <name evidence="3" type="ORF">BDV96DRAFT_616143</name>
</gene>
<dbReference type="InterPro" id="IPR053710">
    <property type="entry name" value="Arylamine_NAT_domain_sf"/>
</dbReference>
<feature type="region of interest" description="Disordered" evidence="2">
    <location>
        <begin position="240"/>
        <end position="259"/>
    </location>
</feature>
<keyword evidence="4" id="KW-1185">Reference proteome</keyword>
<dbReference type="Pfam" id="PF00797">
    <property type="entry name" value="Acetyltransf_2"/>
    <property type="match status" value="1"/>
</dbReference>
<dbReference type="EMBL" id="ML977345">
    <property type="protein sequence ID" value="KAF2108875.1"/>
    <property type="molecule type" value="Genomic_DNA"/>
</dbReference>
<dbReference type="GO" id="GO:0016407">
    <property type="term" value="F:acetyltransferase activity"/>
    <property type="evidence" value="ECO:0007669"/>
    <property type="project" value="InterPro"/>
</dbReference>
<evidence type="ECO:0000313" key="4">
    <source>
        <dbReference type="Proteomes" id="UP000799770"/>
    </source>
</evidence>
<dbReference type="AlphaFoldDB" id="A0A6A5YP38"/>
<dbReference type="PANTHER" id="PTHR11786:SF0">
    <property type="entry name" value="ARYLAMINE N-ACETYLTRANSFERASE 4-RELATED"/>
    <property type="match status" value="1"/>
</dbReference>
<evidence type="ECO:0000256" key="2">
    <source>
        <dbReference type="SAM" id="MobiDB-lite"/>
    </source>
</evidence>
<evidence type="ECO:0000256" key="1">
    <source>
        <dbReference type="ARBA" id="ARBA00006547"/>
    </source>
</evidence>
<dbReference type="Proteomes" id="UP000799770">
    <property type="component" value="Unassembled WGS sequence"/>
</dbReference>
<name>A0A6A5YP38_9PLEO</name>
<dbReference type="SUPFAM" id="SSF54001">
    <property type="entry name" value="Cysteine proteinases"/>
    <property type="match status" value="1"/>
</dbReference>